<dbReference type="PANTHER" id="PTHR24321:SF8">
    <property type="entry name" value="ESTRADIOL 17-BETA-DEHYDROGENASE 8-RELATED"/>
    <property type="match status" value="1"/>
</dbReference>
<dbReference type="PANTHER" id="PTHR24321">
    <property type="entry name" value="DEHYDROGENASES, SHORT CHAIN"/>
    <property type="match status" value="1"/>
</dbReference>
<name>A0A0U2VJJ5_9ENTE</name>
<dbReference type="RefSeq" id="WP_208927319.1">
    <property type="nucleotide sequence ID" value="NZ_CP013655.1"/>
</dbReference>
<dbReference type="STRING" id="118060.ATZ35_11175"/>
<proteinExistence type="inferred from homology"/>
<protein>
    <recommendedName>
        <fullName evidence="5">Oxidoreductase</fullName>
    </recommendedName>
</protein>
<dbReference type="EMBL" id="CP013655">
    <property type="protein sequence ID" value="ALS37691.1"/>
    <property type="molecule type" value="Genomic_DNA"/>
</dbReference>
<gene>
    <name evidence="3" type="ORF">ATZ35_11175</name>
</gene>
<dbReference type="Gene3D" id="3.40.50.720">
    <property type="entry name" value="NAD(P)-binding Rossmann-like Domain"/>
    <property type="match status" value="1"/>
</dbReference>
<evidence type="ECO:0000256" key="2">
    <source>
        <dbReference type="ARBA" id="ARBA00023002"/>
    </source>
</evidence>
<evidence type="ECO:0000313" key="3">
    <source>
        <dbReference type="EMBL" id="ALS37691.1"/>
    </source>
</evidence>
<dbReference type="CDD" id="cd05233">
    <property type="entry name" value="SDR_c"/>
    <property type="match status" value="1"/>
</dbReference>
<reference evidence="4" key="1">
    <citation type="submission" date="2015-12" db="EMBL/GenBank/DDBJ databases">
        <authorList>
            <person name="Lauer A."/>
            <person name="Humrighouse B."/>
            <person name="Loparev V."/>
            <person name="Shewmaker P.L."/>
            <person name="Whitney A.M."/>
            <person name="McLaughlin R.W."/>
        </authorList>
    </citation>
    <scope>NUCLEOTIDE SEQUENCE [LARGE SCALE GENOMIC DNA]</scope>
    <source>
        <strain evidence="4">LMG 26678</strain>
    </source>
</reference>
<evidence type="ECO:0000256" key="1">
    <source>
        <dbReference type="ARBA" id="ARBA00006484"/>
    </source>
</evidence>
<keyword evidence="2" id="KW-0560">Oxidoreductase</keyword>
<dbReference type="SUPFAM" id="SSF51735">
    <property type="entry name" value="NAD(P)-binding Rossmann-fold domains"/>
    <property type="match status" value="1"/>
</dbReference>
<dbReference type="Pfam" id="PF13561">
    <property type="entry name" value="adh_short_C2"/>
    <property type="match status" value="1"/>
</dbReference>
<organism evidence="3 4">
    <name type="scientific">Enterococcus rotai</name>
    <dbReference type="NCBI Taxonomy" id="118060"/>
    <lineage>
        <taxon>Bacteria</taxon>
        <taxon>Bacillati</taxon>
        <taxon>Bacillota</taxon>
        <taxon>Bacilli</taxon>
        <taxon>Lactobacillales</taxon>
        <taxon>Enterococcaceae</taxon>
        <taxon>Enterococcus</taxon>
    </lineage>
</organism>
<accession>A0A0U2VJJ5</accession>
<evidence type="ECO:0000313" key="4">
    <source>
        <dbReference type="Proteomes" id="UP000067523"/>
    </source>
</evidence>
<dbReference type="GO" id="GO:0016491">
    <property type="term" value="F:oxidoreductase activity"/>
    <property type="evidence" value="ECO:0007669"/>
    <property type="project" value="UniProtKB-KW"/>
</dbReference>
<dbReference type="PRINTS" id="PR00081">
    <property type="entry name" value="GDHRDH"/>
</dbReference>
<dbReference type="KEGG" id="erx:ATZ35_11175"/>
<evidence type="ECO:0008006" key="5">
    <source>
        <dbReference type="Google" id="ProtNLM"/>
    </source>
</evidence>
<sequence length="228" mass="25884">MHVIVGGNGPLGKRYCEMEEEHEILILDKKIESKVTYSQLSLDVLNDEQLEELDISGYSKIVRLTFFLGVNYSKSFFEVTNEEWDKMFDLNVSSVFKCIKKLYPYFSNDVSIVLCGSQNGVVGHENRMGYGESKAALIHLAKNLTVEFSKLNYKDVRINVVSPSYILTEKSQKFLEESMEGKILQNRIPNKKFISVDEVVSVMMFLHSAASKGIRGQNIVVDNGYTIV</sequence>
<comment type="similarity">
    <text evidence="1">Belongs to the short-chain dehydrogenases/reductases (SDR) family.</text>
</comment>
<dbReference type="InterPro" id="IPR036291">
    <property type="entry name" value="NAD(P)-bd_dom_sf"/>
</dbReference>
<dbReference type="Proteomes" id="UP000067523">
    <property type="component" value="Chromosome"/>
</dbReference>
<dbReference type="AlphaFoldDB" id="A0A0U2VJJ5"/>
<keyword evidence="4" id="KW-1185">Reference proteome</keyword>
<dbReference type="InterPro" id="IPR002347">
    <property type="entry name" value="SDR_fam"/>
</dbReference>